<reference evidence="3" key="1">
    <citation type="submission" date="2024-04" db="EMBL/GenBank/DDBJ databases">
        <authorList>
            <person name="Roder T."/>
            <person name="Oberhansli S."/>
            <person name="Kreuzer M."/>
        </authorList>
    </citation>
    <scope>NUCLEOTIDE SEQUENCE</scope>
    <source>
        <strain evidence="3">LWS13-1.2</strain>
    </source>
</reference>
<keyword evidence="2" id="KW-1133">Transmembrane helix</keyword>
<feature type="region of interest" description="Disordered" evidence="1">
    <location>
        <begin position="190"/>
        <end position="240"/>
    </location>
</feature>
<accession>A0AAU6S8N5</accession>
<feature type="transmembrane region" description="Helical" evidence="2">
    <location>
        <begin position="93"/>
        <end position="115"/>
    </location>
</feature>
<dbReference type="RefSeq" id="WP_349427810.1">
    <property type="nucleotide sequence ID" value="NZ_CP151632.1"/>
</dbReference>
<keyword evidence="2" id="KW-0472">Membrane</keyword>
<dbReference type="AlphaFoldDB" id="A0AAU6S8N5"/>
<feature type="transmembrane region" description="Helical" evidence="2">
    <location>
        <begin position="20"/>
        <end position="42"/>
    </location>
</feature>
<sequence length="240" mass="25851">MTTSERLVASRSTAPKRVRWRLVIVASALSVATIAIIWFAAVPWGPIVCPAIYPMPRSCIPAYRTGVALLATIAVVLVCAATIGAVAAGWRRAAAVGTGLLVAAPAVTYLAVAFIPGPAIVATSAESLDSPTESRAYRDIPEFGEPQTTDDHPRAGLVQVGEPREPFDDPARRYERQLRHFRRADRKLGRRLIQSRADSGRHRGGFRLRGPERAKLRSGGRCGASTRTSPSSSEILRTST</sequence>
<name>A0AAU6S8N5_9MICO</name>
<evidence type="ECO:0000256" key="1">
    <source>
        <dbReference type="SAM" id="MobiDB-lite"/>
    </source>
</evidence>
<feature type="compositionally biased region" description="Polar residues" evidence="1">
    <location>
        <begin position="225"/>
        <end position="240"/>
    </location>
</feature>
<evidence type="ECO:0000256" key="2">
    <source>
        <dbReference type="SAM" id="Phobius"/>
    </source>
</evidence>
<feature type="transmembrane region" description="Helical" evidence="2">
    <location>
        <begin position="62"/>
        <end position="86"/>
    </location>
</feature>
<feature type="region of interest" description="Disordered" evidence="1">
    <location>
        <begin position="142"/>
        <end position="172"/>
    </location>
</feature>
<feature type="compositionally biased region" description="Basic and acidic residues" evidence="1">
    <location>
        <begin position="162"/>
        <end position="172"/>
    </location>
</feature>
<protein>
    <submittedName>
        <fullName evidence="3">Uncharacterized protein</fullName>
    </submittedName>
</protein>
<dbReference type="EMBL" id="CP151632">
    <property type="protein sequence ID" value="WZO33246.1"/>
    <property type="molecule type" value="Genomic_DNA"/>
</dbReference>
<evidence type="ECO:0000313" key="3">
    <source>
        <dbReference type="EMBL" id="WZO33246.1"/>
    </source>
</evidence>
<gene>
    <name evidence="3" type="ORF">MRBLWS13_000864</name>
</gene>
<keyword evidence="2" id="KW-0812">Transmembrane</keyword>
<organism evidence="3">
    <name type="scientific">Microbacterium sp. LWS13-1.2</name>
    <dbReference type="NCBI Taxonomy" id="3135264"/>
    <lineage>
        <taxon>Bacteria</taxon>
        <taxon>Bacillati</taxon>
        <taxon>Actinomycetota</taxon>
        <taxon>Actinomycetes</taxon>
        <taxon>Micrococcales</taxon>
        <taxon>Microbacteriaceae</taxon>
        <taxon>Microbacterium</taxon>
    </lineage>
</organism>
<proteinExistence type="predicted"/>